<dbReference type="FunFam" id="3.30.300.30:FF:000008">
    <property type="entry name" value="2,3-dihydroxybenzoate-AMP ligase"/>
    <property type="match status" value="1"/>
</dbReference>
<comment type="catalytic activity">
    <reaction evidence="3">
        <text>3-(methylsulfanyl)propanoate + ATP + CoA = 3-(methylsulfanyl)propanoyl-CoA + AMP + diphosphate</text>
        <dbReference type="Rhea" id="RHEA:43052"/>
        <dbReference type="ChEBI" id="CHEBI:30616"/>
        <dbReference type="ChEBI" id="CHEBI:33019"/>
        <dbReference type="ChEBI" id="CHEBI:49016"/>
        <dbReference type="ChEBI" id="CHEBI:57287"/>
        <dbReference type="ChEBI" id="CHEBI:82815"/>
        <dbReference type="ChEBI" id="CHEBI:456215"/>
        <dbReference type="EC" id="6.2.1.44"/>
    </reaction>
    <physiologicalReaction direction="left-to-right" evidence="3">
        <dbReference type="Rhea" id="RHEA:43053"/>
    </physiologicalReaction>
</comment>
<evidence type="ECO:0000313" key="8">
    <source>
        <dbReference type="EMBL" id="QPC43305.1"/>
    </source>
</evidence>
<evidence type="ECO:0000313" key="9">
    <source>
        <dbReference type="Proteomes" id="UP000593594"/>
    </source>
</evidence>
<dbReference type="PROSITE" id="PS00455">
    <property type="entry name" value="AMP_BINDING"/>
    <property type="match status" value="1"/>
</dbReference>
<accession>A0A7S8HC65</accession>
<evidence type="ECO:0000256" key="4">
    <source>
        <dbReference type="ARBA" id="ARBA00066616"/>
    </source>
</evidence>
<feature type="domain" description="AMP-binding enzyme C-terminal" evidence="7">
    <location>
        <begin position="417"/>
        <end position="492"/>
    </location>
</feature>
<evidence type="ECO:0000259" key="7">
    <source>
        <dbReference type="Pfam" id="PF13193"/>
    </source>
</evidence>
<keyword evidence="9" id="KW-1185">Reference proteome</keyword>
<dbReference type="Pfam" id="PF13193">
    <property type="entry name" value="AMP-binding_C"/>
    <property type="match status" value="1"/>
</dbReference>
<evidence type="ECO:0000256" key="1">
    <source>
        <dbReference type="ARBA" id="ARBA00006432"/>
    </source>
</evidence>
<reference evidence="8 9" key="1">
    <citation type="submission" date="2020-06" db="EMBL/GenBank/DDBJ databases">
        <title>Genome sequence of 2 isolates from Red Sea Mangroves.</title>
        <authorList>
            <person name="Sefrji F."/>
            <person name="Michoud G."/>
            <person name="Merlino G."/>
            <person name="Daffonchio D."/>
        </authorList>
    </citation>
    <scope>NUCLEOTIDE SEQUENCE [LARGE SCALE GENOMIC DNA]</scope>
    <source>
        <strain evidence="8 9">R1DC25</strain>
    </source>
</reference>
<feature type="domain" description="AMP-dependent synthetase/ligase" evidence="6">
    <location>
        <begin position="9"/>
        <end position="367"/>
    </location>
</feature>
<evidence type="ECO:0000259" key="6">
    <source>
        <dbReference type="Pfam" id="PF00501"/>
    </source>
</evidence>
<gene>
    <name evidence="8" type="ORF">HW532_11740</name>
</gene>
<dbReference type="RefSeq" id="WP_213160666.1">
    <property type="nucleotide sequence ID" value="NZ_CP058214.1"/>
</dbReference>
<dbReference type="SUPFAM" id="SSF56801">
    <property type="entry name" value="Acetyl-CoA synthetase-like"/>
    <property type="match status" value="1"/>
</dbReference>
<dbReference type="InterPro" id="IPR042099">
    <property type="entry name" value="ANL_N_sf"/>
</dbReference>
<dbReference type="Gene3D" id="3.30.300.30">
    <property type="match status" value="1"/>
</dbReference>
<evidence type="ECO:0000256" key="3">
    <source>
        <dbReference type="ARBA" id="ARBA00051915"/>
    </source>
</evidence>
<sequence length="513" mass="54487">MTLAAWVARAGRARPGSPAVGLGGETVLTYGALADRVARLAGGLRDRLGLAAGERVALAMANVPAYAEVLFGIWHAGLSAVPMNAKLHQSEFRHILEDSGARVCLATEGLAATVAEAGADGLDHVIAAGSADYEALVAGAPRDLEIVAPDALAWLFYTSGTTGRPKGAMLTHRNLTAMTLNYFADFDRIGPGDTILHAAPLSHGSGLWMLPHVAAGAVNVMPESGGFDADEIYSLIARWPRVSMFAAPTMVRRLTVHPGGGDTANLKLVTYGGGPMYVEDAVAALDRFGPRLAQLYGQGESPMTITHLSPEDHAARDHPSWRDRLASVGVADSVVQVRVVDGDGRPLGPGEKGEVAVFGDTVMAGYWRNAEATARTLRDGWLLTGDVGHLDEDGYLTLTDRSKDVIISGGTNIYPREVEEVLLAAPGVAEVSVIGRPHADWGEIVVAYVVAEPGATPHEGMLDRLCLERMARFKRPKRYRFVDALPKNNYGKVLKTALREMEAAREDSPAAAP</sequence>
<organism evidence="8 9">
    <name type="scientific">Kaustia mangrovi</name>
    <dbReference type="NCBI Taxonomy" id="2593653"/>
    <lineage>
        <taxon>Bacteria</taxon>
        <taxon>Pseudomonadati</taxon>
        <taxon>Pseudomonadota</taxon>
        <taxon>Alphaproteobacteria</taxon>
        <taxon>Hyphomicrobiales</taxon>
        <taxon>Parvibaculaceae</taxon>
        <taxon>Kaustia</taxon>
    </lineage>
</organism>
<dbReference type="InterPro" id="IPR000873">
    <property type="entry name" value="AMP-dep_synth/lig_dom"/>
</dbReference>
<dbReference type="InterPro" id="IPR050237">
    <property type="entry name" value="ATP-dep_AMP-bd_enzyme"/>
</dbReference>
<keyword evidence="2" id="KW-0436">Ligase</keyword>
<comment type="similarity">
    <text evidence="1">Belongs to the ATP-dependent AMP-binding enzyme family.</text>
</comment>
<dbReference type="AlphaFoldDB" id="A0A7S8HC65"/>
<dbReference type="GO" id="GO:0016877">
    <property type="term" value="F:ligase activity, forming carbon-sulfur bonds"/>
    <property type="evidence" value="ECO:0007669"/>
    <property type="project" value="UniProtKB-ARBA"/>
</dbReference>
<dbReference type="InterPro" id="IPR020845">
    <property type="entry name" value="AMP-binding_CS"/>
</dbReference>
<name>A0A7S8HC65_9HYPH</name>
<dbReference type="Gene3D" id="3.40.50.12780">
    <property type="entry name" value="N-terminal domain of ligase-like"/>
    <property type="match status" value="1"/>
</dbReference>
<dbReference type="KEGG" id="kmn:HW532_11740"/>
<dbReference type="PANTHER" id="PTHR43767:SF7">
    <property type="entry name" value="MEDIUM_LONG-CHAIN-FATTY-ACID--COA LIGASE FADD8"/>
    <property type="match status" value="1"/>
</dbReference>
<dbReference type="EMBL" id="CP058214">
    <property type="protein sequence ID" value="QPC43305.1"/>
    <property type="molecule type" value="Genomic_DNA"/>
</dbReference>
<dbReference type="PANTHER" id="PTHR43767">
    <property type="entry name" value="LONG-CHAIN-FATTY-ACID--COA LIGASE"/>
    <property type="match status" value="1"/>
</dbReference>
<proteinExistence type="inferred from homology"/>
<protein>
    <recommendedName>
        <fullName evidence="5">3-methylmercaptopropionyl-CoA ligase</fullName>
        <ecNumber evidence="4">6.2.1.44</ecNumber>
    </recommendedName>
</protein>
<dbReference type="InterPro" id="IPR045851">
    <property type="entry name" value="AMP-bd_C_sf"/>
</dbReference>
<evidence type="ECO:0000256" key="5">
    <source>
        <dbReference type="ARBA" id="ARBA00067668"/>
    </source>
</evidence>
<dbReference type="EC" id="6.2.1.44" evidence="4"/>
<dbReference type="Proteomes" id="UP000593594">
    <property type="component" value="Chromosome"/>
</dbReference>
<dbReference type="InterPro" id="IPR025110">
    <property type="entry name" value="AMP-bd_C"/>
</dbReference>
<dbReference type="Pfam" id="PF00501">
    <property type="entry name" value="AMP-binding"/>
    <property type="match status" value="1"/>
</dbReference>
<evidence type="ECO:0000256" key="2">
    <source>
        <dbReference type="ARBA" id="ARBA00022598"/>
    </source>
</evidence>